<proteinExistence type="predicted"/>
<dbReference type="GO" id="GO:0016853">
    <property type="term" value="F:isomerase activity"/>
    <property type="evidence" value="ECO:0007669"/>
    <property type="project" value="UniProtKB-KW"/>
</dbReference>
<evidence type="ECO:0000313" key="2">
    <source>
        <dbReference type="Proteomes" id="UP000286415"/>
    </source>
</evidence>
<accession>A0A8T1MPV9</accession>
<dbReference type="InterPro" id="IPR059215">
    <property type="entry name" value="BRCT2_TopBP1-like"/>
</dbReference>
<reference evidence="1 2" key="2">
    <citation type="journal article" date="2021" name="Genomics">
        <title>High-quality reference genome for Clonorchis sinensis.</title>
        <authorList>
            <person name="Young N.D."/>
            <person name="Stroehlein A.J."/>
            <person name="Kinkar L."/>
            <person name="Wang T."/>
            <person name="Sohn W.M."/>
            <person name="Chang B.C.H."/>
            <person name="Kaur P."/>
            <person name="Weisz D."/>
            <person name="Dudchenko O."/>
            <person name="Aiden E.L."/>
            <person name="Korhonen P.K."/>
            <person name="Gasser R.B."/>
        </authorList>
    </citation>
    <scope>NUCLEOTIDE SEQUENCE [LARGE SCALE GENOMIC DNA]</scope>
    <source>
        <strain evidence="1">Cs-k2</strain>
    </source>
</reference>
<dbReference type="GO" id="GO:0033314">
    <property type="term" value="P:mitotic DNA replication checkpoint signaling"/>
    <property type="evidence" value="ECO:0007669"/>
    <property type="project" value="TreeGrafter"/>
</dbReference>
<organism evidence="1 2">
    <name type="scientific">Clonorchis sinensis</name>
    <name type="common">Chinese liver fluke</name>
    <dbReference type="NCBI Taxonomy" id="79923"/>
    <lineage>
        <taxon>Eukaryota</taxon>
        <taxon>Metazoa</taxon>
        <taxon>Spiralia</taxon>
        <taxon>Lophotrochozoa</taxon>
        <taxon>Platyhelminthes</taxon>
        <taxon>Trematoda</taxon>
        <taxon>Digenea</taxon>
        <taxon>Opisthorchiida</taxon>
        <taxon>Opisthorchiata</taxon>
        <taxon>Opisthorchiidae</taxon>
        <taxon>Clonorchis</taxon>
    </lineage>
</organism>
<dbReference type="CDD" id="cd17728">
    <property type="entry name" value="BRCT_TopBP1_rpt8"/>
    <property type="match status" value="1"/>
</dbReference>
<dbReference type="Proteomes" id="UP000286415">
    <property type="component" value="Unassembled WGS sequence"/>
</dbReference>
<dbReference type="Pfam" id="PF21298">
    <property type="entry name" value="TopBP1_BRCT0"/>
    <property type="match status" value="1"/>
</dbReference>
<dbReference type="GO" id="GO:0007095">
    <property type="term" value="P:mitotic G2 DNA damage checkpoint signaling"/>
    <property type="evidence" value="ECO:0007669"/>
    <property type="project" value="TreeGrafter"/>
</dbReference>
<reference evidence="1 2" key="1">
    <citation type="journal article" date="2018" name="Biotechnol. Adv.">
        <title>Improved genomic resources and new bioinformatic workflow for the carcinogenic parasite Clonorchis sinensis: Biotechnological implications.</title>
        <authorList>
            <person name="Wang D."/>
            <person name="Korhonen P.K."/>
            <person name="Gasser R.B."/>
            <person name="Young N.D."/>
        </authorList>
    </citation>
    <scope>NUCLEOTIDE SEQUENCE [LARGE SCALE GENOMIC DNA]</scope>
    <source>
        <strain evidence="1">Cs-k2</strain>
    </source>
</reference>
<dbReference type="OrthoDB" id="251770at2759"/>
<keyword evidence="2" id="KW-1185">Reference proteome</keyword>
<dbReference type="CDD" id="cd17731">
    <property type="entry name" value="BRCT_TopBP1_rpt2_like"/>
    <property type="match status" value="1"/>
</dbReference>
<dbReference type="CDD" id="cd18434">
    <property type="entry name" value="BRCT_TopBP1_rpt5"/>
    <property type="match status" value="1"/>
</dbReference>
<dbReference type="CDD" id="cd17727">
    <property type="entry name" value="BRCT_TopBP1_rpt6"/>
    <property type="match status" value="1"/>
</dbReference>
<sequence length="1450" mass="159528">MYHYPLTITCILITAYVEISNSCFSSLRAPFILFWCYVQMEGDKFEIVFVNDHATPLLSAAFDAVSSYENLTTKRLDEVEIMNRYPKQLPKRTSFVFCRFEGECFEHLRSMGAAIYGPQIILHYVRENKALPKVSYPLFSTALMGAIATVTSVTGSEREYLLRSIQMLHGQASRDLFDGVNVVITPKVGSKKYLVGASRGLHILLPSWISEAWRLSSIQDPIDMMLPAYTERYRVPVFSQLVICVSGLSAEERKEVSDLVLKHGGRYSGVMKVGETTHLIIKQAVGLKYSHAKKWKIQTVSLRWLVDSVNKGYALDEEDYRVSESCETSSTPVGDANKRSFSFDNISVISHVNNASTRIDETHSDHQHAESFLRPKPVPRVPLILSNCVFTLFGCTREESVLFSKLVGELGGNLCTELPDQVSEAVTHVLVGSATNATTLLQTREKDMLYVKGSWLVACKESGQRLSETNYLIPLTEDAEDRTTVVPADEEPKRIVDTEDLQLINQYFGSGGLADMDDFTTGSQNLKPTISNNKTLPDATNTDITVANGSTTVNGDGFFSGLSFLLHDELSAKIREELRKSICSSGGRVVDSPHNVDFLVAPFFVSSLPKLPKSCMLVTAPWIEHCIAESGLQVDDLLKEPAFVPIERTGAPPLEECVISLSGFVGRDRSLLTAYAQCLGALVQECFLRKPVPSRNLAASTHLVSAKPDGRKWPAAQSWGIPTVSRSWLYACAERWMKVRELDFPVQNPSGDTQTQVATSNPTNAQSGNLLQTERVLKEIQANTQQIQPSEPHDKPHVSTPASGHKASGSDSLLGTLRTPDWVCNNLQTDIGNSSKDSLDNFPRPSPPLSEQVAKCLKNAVARTAALPKRKLDLSYEEPDAAPLRGVVICVAKHLSSRQVELNGITRQLGGDFKWIYDPLVCTHIIAEYETVGQAPPSDHQSGEQQDPYPDVTAARSAGKFIVNPRWLTSCEASSSRQPEKDFPPIESSRPMLETPGEPPRKVIRTASSNLLGDVSRRLELVLGVTSKLDQHEEAPLSGVGGSEVRGKRSPISDDVTHGEVEGAVSFLADGAGSGPRRLRRNPRRATHLAVVEQGSGTNLPSEVPDPSSPAALPNPTDKAQPGQSLMVRWKYEDAPPRSPELSNQSAPSLEQHRAPHSPMPSNPGQGIMGIEPIATRERGMKRPTSSISLITEDKLTTVPPQTATKDVPATREPEPPRRYVISFSGLPNDARDHYAHVVSQLGGEVDSQLTISEHTTHLIVHTPTRSEKYLICLATGKWILHKSYLDACLRESRWVDECNFEWGGPGTEPLLMQLSPAVLAVGPNANNSKVHEQRQQANQMRELARAARHWRLAGGKAFKNWRVIFGPGCDKETSFRRVIEAGAGQVLASGPPYPPASSVTHSFYKSRSSTSVNRNQLPADYEWLRIDYLLAYLTAGSEVSREGFALGTP</sequence>
<dbReference type="PROSITE" id="PS50172">
    <property type="entry name" value="BRCT"/>
    <property type="match status" value="6"/>
</dbReference>
<dbReference type="PANTHER" id="PTHR13561:SF20">
    <property type="entry name" value="DNA TOPOISOMERASE 2-BINDING PROTEIN 1"/>
    <property type="match status" value="1"/>
</dbReference>
<dbReference type="STRING" id="79923.H2KQP9"/>
<dbReference type="Pfam" id="PF12738">
    <property type="entry name" value="PTCB-BRCT"/>
    <property type="match status" value="2"/>
</dbReference>
<dbReference type="SUPFAM" id="SSF52113">
    <property type="entry name" value="BRCT domain"/>
    <property type="match status" value="7"/>
</dbReference>
<dbReference type="GO" id="GO:0006270">
    <property type="term" value="P:DNA replication initiation"/>
    <property type="evidence" value="ECO:0007669"/>
    <property type="project" value="TreeGrafter"/>
</dbReference>
<dbReference type="EMBL" id="NIRI02000042">
    <property type="protein sequence ID" value="KAG5451080.1"/>
    <property type="molecule type" value="Genomic_DNA"/>
</dbReference>
<dbReference type="CDD" id="cd17738">
    <property type="entry name" value="BRCT_TopBP1_rpt7"/>
    <property type="match status" value="1"/>
</dbReference>
<dbReference type="SMART" id="SM00292">
    <property type="entry name" value="BRCT"/>
    <property type="match status" value="7"/>
</dbReference>
<comment type="caution">
    <text evidence="1">The sequence shown here is derived from an EMBL/GenBank/DDBJ whole genome shotgun (WGS) entry which is preliminary data.</text>
</comment>
<dbReference type="Pfam" id="PF00533">
    <property type="entry name" value="BRCT"/>
    <property type="match status" value="1"/>
</dbReference>
<gene>
    <name evidence="1" type="ORF">CSKR_105573</name>
</gene>
<dbReference type="InterPro" id="IPR049542">
    <property type="entry name" value="TopBP1-like_BRCT0"/>
</dbReference>
<dbReference type="PANTHER" id="PTHR13561">
    <property type="entry name" value="DNA REPLICATION REGULATOR DPB11-RELATED"/>
    <property type="match status" value="1"/>
</dbReference>
<dbReference type="CDD" id="cd00027">
    <property type="entry name" value="BRCT"/>
    <property type="match status" value="1"/>
</dbReference>
<dbReference type="InterPro" id="IPR036420">
    <property type="entry name" value="BRCT_dom_sf"/>
</dbReference>
<name>A0A8T1MPV9_CLOSI</name>
<protein>
    <submittedName>
        <fullName evidence="1">DNA topoisomerase 2-binding protein 1</fullName>
    </submittedName>
</protein>
<dbReference type="InterPro" id="IPR001357">
    <property type="entry name" value="BRCT_dom"/>
</dbReference>
<evidence type="ECO:0000313" key="1">
    <source>
        <dbReference type="EMBL" id="KAG5451080.1"/>
    </source>
</evidence>
<dbReference type="Gene3D" id="3.40.50.10190">
    <property type="entry name" value="BRCT domain"/>
    <property type="match status" value="9"/>
</dbReference>
<dbReference type="InterPro" id="IPR049936">
    <property type="entry name" value="TopBP1_BRCT_8"/>
</dbReference>